<dbReference type="Gene3D" id="2.60.120.1140">
    <property type="entry name" value="Protein of unknown function DUF192"/>
    <property type="match status" value="1"/>
</dbReference>
<dbReference type="AlphaFoldDB" id="Q0KCZ2"/>
<dbReference type="Proteomes" id="UP000008210">
    <property type="component" value="Chromosome 1"/>
</dbReference>
<protein>
    <submittedName>
        <fullName evidence="2">DUF192 domain-containing protein</fullName>
    </submittedName>
</protein>
<dbReference type="InterPro" id="IPR003795">
    <property type="entry name" value="DUF192"/>
</dbReference>
<dbReference type="HOGENOM" id="CLU_097039_4_1_4"/>
<dbReference type="PANTHER" id="PTHR37953">
    <property type="entry name" value="UPF0127 PROTEIN MJ1496"/>
    <property type="match status" value="1"/>
</dbReference>
<dbReference type="EMBL" id="CP039287">
    <property type="protein sequence ID" value="QCC00041.1"/>
    <property type="molecule type" value="Genomic_DNA"/>
</dbReference>
<dbReference type="KEGG" id="reh:H16_A0986"/>
<proteinExistence type="predicted"/>
<dbReference type="Pfam" id="PF02643">
    <property type="entry name" value="DUF192"/>
    <property type="match status" value="1"/>
</dbReference>
<reference evidence="2 4" key="2">
    <citation type="submission" date="2019-04" db="EMBL/GenBank/DDBJ databases">
        <title>Long-read de novo sequencing of Cupriavidus necator H16.</title>
        <authorList>
            <person name="Little G.T."/>
            <person name="Ehsaan M."/>
            <person name="Arenas-Lopez C."/>
            <person name="Jawed K."/>
            <person name="Winzer K."/>
            <person name="Kovacs K."/>
            <person name="Malys N."/>
            <person name="Minton N.P."/>
        </authorList>
    </citation>
    <scope>NUCLEOTIDE SEQUENCE [LARGE SCALE GENOMIC DNA]</scope>
    <source>
        <strain evidence="2 4">H16</strain>
    </source>
</reference>
<evidence type="ECO:0000313" key="4">
    <source>
        <dbReference type="Proteomes" id="UP000296079"/>
    </source>
</evidence>
<dbReference type="STRING" id="381666.H16_A0986"/>
<dbReference type="PATRIC" id="fig|381666.6.peg.1364"/>
<gene>
    <name evidence="1" type="ordered locus">H16_A0986</name>
    <name evidence="2" type="ORF">E6A55_04995</name>
</gene>
<keyword evidence="3" id="KW-1185">Reference proteome</keyword>
<dbReference type="OrthoDB" id="9813379at2"/>
<dbReference type="EMBL" id="AM260479">
    <property type="protein sequence ID" value="CAJ92129.1"/>
    <property type="molecule type" value="Genomic_DNA"/>
</dbReference>
<dbReference type="InterPro" id="IPR038695">
    <property type="entry name" value="Saro_0823-like_sf"/>
</dbReference>
<evidence type="ECO:0000313" key="2">
    <source>
        <dbReference type="EMBL" id="QCC00041.1"/>
    </source>
</evidence>
<sequence length="121" mass="13224">MRQARLYLRAGHSTLDTGVRVSVAATARERMTGLLSRDSMAPDEALLLSPCGAVHTFGMRMAIDVVFLDKRQRVLAVHPCVGRLRVRAHWRARQTLELGAGRAAALGIAPGQNLELREEGP</sequence>
<dbReference type="Proteomes" id="UP000296079">
    <property type="component" value="Chromosome 1"/>
</dbReference>
<evidence type="ECO:0000313" key="1">
    <source>
        <dbReference type="EMBL" id="CAJ92129.1"/>
    </source>
</evidence>
<reference evidence="1 3" key="1">
    <citation type="journal article" date="2006" name="Nat. Biotechnol.">
        <title>Genome sequence of the bioplastic-producing 'Knallgas' bacterium Ralstonia eutropha H16.</title>
        <authorList>
            <person name="Pohlmann A."/>
            <person name="Fricke W.F."/>
            <person name="Reinecke F."/>
            <person name="Kusian B."/>
            <person name="Liesegang H."/>
            <person name="Cramm R."/>
            <person name="Eitinger T."/>
            <person name="Ewering C."/>
            <person name="Potter M."/>
            <person name="Schwartz E."/>
            <person name="Strittmatter A."/>
            <person name="Voss I."/>
            <person name="Gottschalk G."/>
            <person name="Steinbuechel A."/>
            <person name="Friedrich B."/>
            <person name="Bowien B."/>
        </authorList>
    </citation>
    <scope>NUCLEOTIDE SEQUENCE [LARGE SCALE GENOMIC DNA]</scope>
    <source>
        <strain evidence="3">ATCC 17699 / DSM 428 / KCTC 22496 / NCIMB 10442 / H16 / Stanier 337</strain>
        <strain evidence="1">H16</strain>
    </source>
</reference>
<name>Q0KCZ2_CUPNH</name>
<dbReference type="PANTHER" id="PTHR37953:SF1">
    <property type="entry name" value="UPF0127 PROTEIN MJ1496"/>
    <property type="match status" value="1"/>
</dbReference>
<organism evidence="1 3">
    <name type="scientific">Cupriavidus necator (strain ATCC 17699 / DSM 428 / KCTC 22496 / NCIMB 10442 / H16 / Stanier 337)</name>
    <name type="common">Ralstonia eutropha</name>
    <dbReference type="NCBI Taxonomy" id="381666"/>
    <lineage>
        <taxon>Bacteria</taxon>
        <taxon>Pseudomonadati</taxon>
        <taxon>Pseudomonadota</taxon>
        <taxon>Betaproteobacteria</taxon>
        <taxon>Burkholderiales</taxon>
        <taxon>Burkholderiaceae</taxon>
        <taxon>Cupriavidus</taxon>
    </lineage>
</organism>
<evidence type="ECO:0000313" key="3">
    <source>
        <dbReference type="Proteomes" id="UP000008210"/>
    </source>
</evidence>
<dbReference type="eggNOG" id="COG1430">
    <property type="taxonomic scope" value="Bacteria"/>
</dbReference>
<accession>Q0KCZ2</accession>
<dbReference type="RefSeq" id="WP_010809194.1">
    <property type="nucleotide sequence ID" value="NC_008313.1"/>
</dbReference>